<evidence type="ECO:0000256" key="7">
    <source>
        <dbReference type="ARBA" id="ARBA00022927"/>
    </source>
</evidence>
<dbReference type="GO" id="GO:0005886">
    <property type="term" value="C:plasma membrane"/>
    <property type="evidence" value="ECO:0007669"/>
    <property type="project" value="UniProtKB-SubCell"/>
</dbReference>
<keyword evidence="4" id="KW-1003">Cell membrane</keyword>
<dbReference type="InterPro" id="IPR006260">
    <property type="entry name" value="TonB/TolA_C"/>
</dbReference>
<evidence type="ECO:0000256" key="3">
    <source>
        <dbReference type="ARBA" id="ARBA00022448"/>
    </source>
</evidence>
<protein>
    <submittedName>
        <fullName evidence="11">Gram-negative bacterial tonB protein</fullName>
    </submittedName>
</protein>
<comment type="caution">
    <text evidence="11">The sequence shown here is derived from an EMBL/GenBank/DDBJ whole genome shotgun (WGS) entry which is preliminary data.</text>
</comment>
<dbReference type="NCBIfam" id="TIGR01352">
    <property type="entry name" value="tonB_Cterm"/>
    <property type="match status" value="1"/>
</dbReference>
<dbReference type="GO" id="GO:0015031">
    <property type="term" value="P:protein transport"/>
    <property type="evidence" value="ECO:0007669"/>
    <property type="project" value="UniProtKB-KW"/>
</dbReference>
<evidence type="ECO:0000256" key="8">
    <source>
        <dbReference type="ARBA" id="ARBA00022989"/>
    </source>
</evidence>
<keyword evidence="9" id="KW-0472">Membrane</keyword>
<reference evidence="11" key="1">
    <citation type="submission" date="2016-10" db="EMBL/GenBank/DDBJ databases">
        <title>Sequence of Gallionella enrichment culture.</title>
        <authorList>
            <person name="Poehlein A."/>
            <person name="Muehling M."/>
            <person name="Daniel R."/>
        </authorList>
    </citation>
    <scope>NUCLEOTIDE SEQUENCE</scope>
</reference>
<organism evidence="11">
    <name type="scientific">mine drainage metagenome</name>
    <dbReference type="NCBI Taxonomy" id="410659"/>
    <lineage>
        <taxon>unclassified sequences</taxon>
        <taxon>metagenomes</taxon>
        <taxon>ecological metagenomes</taxon>
    </lineage>
</organism>
<evidence type="ECO:0000256" key="6">
    <source>
        <dbReference type="ARBA" id="ARBA00022692"/>
    </source>
</evidence>
<dbReference type="InterPro" id="IPR037682">
    <property type="entry name" value="TonB_C"/>
</dbReference>
<dbReference type="EMBL" id="MLJW01000014">
    <property type="protein sequence ID" value="OIR13400.1"/>
    <property type="molecule type" value="Genomic_DNA"/>
</dbReference>
<keyword evidence="5" id="KW-0997">Cell inner membrane</keyword>
<name>A0A1J5TAX8_9ZZZZ</name>
<evidence type="ECO:0000259" key="10">
    <source>
        <dbReference type="PROSITE" id="PS52015"/>
    </source>
</evidence>
<keyword evidence="7" id="KW-0653">Protein transport</keyword>
<keyword evidence="6" id="KW-0812">Transmembrane</keyword>
<dbReference type="InterPro" id="IPR051045">
    <property type="entry name" value="TonB-dependent_transducer"/>
</dbReference>
<gene>
    <name evidence="11" type="ORF">GALL_52130</name>
</gene>
<dbReference type="Pfam" id="PF03544">
    <property type="entry name" value="TonB_C"/>
    <property type="match status" value="1"/>
</dbReference>
<evidence type="ECO:0000256" key="9">
    <source>
        <dbReference type="ARBA" id="ARBA00023136"/>
    </source>
</evidence>
<dbReference type="Gene3D" id="3.30.1150.10">
    <property type="match status" value="1"/>
</dbReference>
<proteinExistence type="inferred from homology"/>
<feature type="domain" description="TonB C-terminal" evidence="10">
    <location>
        <begin position="29"/>
        <end position="120"/>
    </location>
</feature>
<dbReference type="PANTHER" id="PTHR33446">
    <property type="entry name" value="PROTEIN TONB-RELATED"/>
    <property type="match status" value="1"/>
</dbReference>
<dbReference type="PROSITE" id="PS52015">
    <property type="entry name" value="TONB_CTD"/>
    <property type="match status" value="1"/>
</dbReference>
<dbReference type="AlphaFoldDB" id="A0A1J5TAX8"/>
<dbReference type="GO" id="GO:0055085">
    <property type="term" value="P:transmembrane transport"/>
    <property type="evidence" value="ECO:0007669"/>
    <property type="project" value="InterPro"/>
</dbReference>
<keyword evidence="8" id="KW-1133">Transmembrane helix</keyword>
<evidence type="ECO:0000256" key="5">
    <source>
        <dbReference type="ARBA" id="ARBA00022519"/>
    </source>
</evidence>
<evidence type="ECO:0000256" key="2">
    <source>
        <dbReference type="ARBA" id="ARBA00006555"/>
    </source>
</evidence>
<accession>A0A1J5TAX8</accession>
<comment type="subcellular location">
    <subcellularLocation>
        <location evidence="1">Cell inner membrane</location>
        <topology evidence="1">Single-pass membrane protein</topology>
        <orientation evidence="1">Periplasmic side</orientation>
    </subcellularLocation>
</comment>
<dbReference type="SUPFAM" id="SSF74653">
    <property type="entry name" value="TolA/TonB C-terminal domain"/>
    <property type="match status" value="1"/>
</dbReference>
<evidence type="ECO:0000256" key="1">
    <source>
        <dbReference type="ARBA" id="ARBA00004383"/>
    </source>
</evidence>
<comment type="similarity">
    <text evidence="2">Belongs to the TonB family.</text>
</comment>
<evidence type="ECO:0000313" key="11">
    <source>
        <dbReference type="EMBL" id="OIR13400.1"/>
    </source>
</evidence>
<evidence type="ECO:0000256" key="4">
    <source>
        <dbReference type="ARBA" id="ARBA00022475"/>
    </source>
</evidence>
<keyword evidence="3" id="KW-0813">Transport</keyword>
<sequence length="120" mass="13392">MLLRLSYLLLFLGLISGLRAQPADGVYTHVDVKPSPIRTLRPEYPFELKRDGVEGIVAVTFVIDEHGNVVDPEVKKSTNSGFNESAIKAISQWKFRPAQVGGKPVKCRVTIPIRFNLDDE</sequence>